<evidence type="ECO:0000256" key="2">
    <source>
        <dbReference type="ARBA" id="ARBA00022475"/>
    </source>
</evidence>
<evidence type="ECO:0000256" key="3">
    <source>
        <dbReference type="ARBA" id="ARBA00022692"/>
    </source>
</evidence>
<feature type="domain" description="Cytochrome b561 bacterial/Ni-hydrogenase" evidence="8">
    <location>
        <begin position="15"/>
        <end position="201"/>
    </location>
</feature>
<dbReference type="GO" id="GO:0022904">
    <property type="term" value="P:respiratory electron transport chain"/>
    <property type="evidence" value="ECO:0007669"/>
    <property type="project" value="InterPro"/>
</dbReference>
<accession>A0A397Q724</accession>
<feature type="transmembrane region" description="Helical" evidence="7">
    <location>
        <begin position="18"/>
        <end position="37"/>
    </location>
</feature>
<keyword evidence="10" id="KW-1185">Reference proteome</keyword>
<dbReference type="GO" id="GO:0009055">
    <property type="term" value="F:electron transfer activity"/>
    <property type="evidence" value="ECO:0007669"/>
    <property type="project" value="InterPro"/>
</dbReference>
<dbReference type="InterPro" id="IPR016174">
    <property type="entry name" value="Di-haem_cyt_TM"/>
</dbReference>
<evidence type="ECO:0000256" key="6">
    <source>
        <dbReference type="SAM" id="MobiDB-lite"/>
    </source>
</evidence>
<protein>
    <submittedName>
        <fullName evidence="9">Cytochrome b</fullName>
    </submittedName>
</protein>
<evidence type="ECO:0000313" key="10">
    <source>
        <dbReference type="Proteomes" id="UP000266273"/>
    </source>
</evidence>
<evidence type="ECO:0000256" key="7">
    <source>
        <dbReference type="SAM" id="Phobius"/>
    </source>
</evidence>
<keyword evidence="5 7" id="KW-0472">Membrane</keyword>
<evidence type="ECO:0000256" key="1">
    <source>
        <dbReference type="ARBA" id="ARBA00004651"/>
    </source>
</evidence>
<keyword evidence="2" id="KW-1003">Cell membrane</keyword>
<comment type="subcellular location">
    <subcellularLocation>
        <location evidence="1">Cell membrane</location>
        <topology evidence="1">Multi-pass membrane protein</topology>
    </subcellularLocation>
</comment>
<feature type="transmembrane region" description="Helical" evidence="7">
    <location>
        <begin position="167"/>
        <end position="188"/>
    </location>
</feature>
<dbReference type="Gene3D" id="1.20.950.20">
    <property type="entry name" value="Transmembrane di-heme cytochromes, Chain C"/>
    <property type="match status" value="1"/>
</dbReference>
<evidence type="ECO:0000256" key="4">
    <source>
        <dbReference type="ARBA" id="ARBA00022989"/>
    </source>
</evidence>
<dbReference type="RefSeq" id="WP_119061089.1">
    <property type="nucleotide sequence ID" value="NZ_QXDF01000001.1"/>
</dbReference>
<gene>
    <name evidence="9" type="ORF">BXY53_1382</name>
</gene>
<dbReference type="GO" id="GO:0005886">
    <property type="term" value="C:plasma membrane"/>
    <property type="evidence" value="ECO:0007669"/>
    <property type="project" value="UniProtKB-SubCell"/>
</dbReference>
<evidence type="ECO:0000256" key="5">
    <source>
        <dbReference type="ARBA" id="ARBA00023136"/>
    </source>
</evidence>
<feature type="transmembrane region" description="Helical" evidence="7">
    <location>
        <begin position="105"/>
        <end position="125"/>
    </location>
</feature>
<organism evidence="9 10">
    <name type="scientific">Dichotomicrobium thermohalophilum</name>
    <dbReference type="NCBI Taxonomy" id="933063"/>
    <lineage>
        <taxon>Bacteria</taxon>
        <taxon>Pseudomonadati</taxon>
        <taxon>Pseudomonadota</taxon>
        <taxon>Alphaproteobacteria</taxon>
        <taxon>Hyphomicrobiales</taxon>
        <taxon>Hyphomicrobiaceae</taxon>
        <taxon>Dichotomicrobium</taxon>
    </lineage>
</organism>
<dbReference type="AlphaFoldDB" id="A0A397Q724"/>
<dbReference type="SUPFAM" id="SSF81342">
    <property type="entry name" value="Transmembrane di-heme cytochromes"/>
    <property type="match status" value="1"/>
</dbReference>
<sequence length="209" mass="22737">MVATEAGQEQGARGWDPLVRLTHWGVAAGVLLNGIITEGGSQIHVWIGYAAFSLLVLRLLWGFIGPEEARFSAFPPSLSAAAAHLKRVTRGEHRVYRSHNPLGGLMAYALWATLTVVALTGIAMAGSPLSEVRADEAATEYAEEGEYGEHKESQEEEAEWLEESHEFAANLLLFLAAIHVAGVGFESATSRVNLVRSMITGERRRVQNE</sequence>
<proteinExistence type="predicted"/>
<name>A0A397Q724_9HYPH</name>
<dbReference type="EMBL" id="QXDF01000001">
    <property type="protein sequence ID" value="RIA56279.1"/>
    <property type="molecule type" value="Genomic_DNA"/>
</dbReference>
<dbReference type="PANTHER" id="PTHR30485">
    <property type="entry name" value="NI/FE-HYDROGENASE 1 B-TYPE CYTOCHROME SUBUNIT"/>
    <property type="match status" value="1"/>
</dbReference>
<comment type="caution">
    <text evidence="9">The sequence shown here is derived from an EMBL/GenBank/DDBJ whole genome shotgun (WGS) entry which is preliminary data.</text>
</comment>
<keyword evidence="4 7" id="KW-1133">Transmembrane helix</keyword>
<feature type="transmembrane region" description="Helical" evidence="7">
    <location>
        <begin position="43"/>
        <end position="61"/>
    </location>
</feature>
<dbReference type="GO" id="GO:0020037">
    <property type="term" value="F:heme binding"/>
    <property type="evidence" value="ECO:0007669"/>
    <property type="project" value="TreeGrafter"/>
</dbReference>
<dbReference type="Proteomes" id="UP000266273">
    <property type="component" value="Unassembled WGS sequence"/>
</dbReference>
<reference evidence="9 10" key="1">
    <citation type="submission" date="2018-08" db="EMBL/GenBank/DDBJ databases">
        <title>Genomic Encyclopedia of Archaeal and Bacterial Type Strains, Phase II (KMG-II): from individual species to whole genera.</title>
        <authorList>
            <person name="Goeker M."/>
        </authorList>
    </citation>
    <scope>NUCLEOTIDE SEQUENCE [LARGE SCALE GENOMIC DNA]</scope>
    <source>
        <strain evidence="9 10">DSM 5002</strain>
    </source>
</reference>
<dbReference type="Pfam" id="PF01292">
    <property type="entry name" value="Ni_hydr_CYTB"/>
    <property type="match status" value="1"/>
</dbReference>
<evidence type="ECO:0000259" key="8">
    <source>
        <dbReference type="Pfam" id="PF01292"/>
    </source>
</evidence>
<dbReference type="InterPro" id="IPR011577">
    <property type="entry name" value="Cyt_b561_bac/Ni-Hgenase"/>
</dbReference>
<dbReference type="OrthoDB" id="196472at2"/>
<dbReference type="InterPro" id="IPR051542">
    <property type="entry name" value="Hydrogenase_cytochrome"/>
</dbReference>
<evidence type="ECO:0000313" key="9">
    <source>
        <dbReference type="EMBL" id="RIA56279.1"/>
    </source>
</evidence>
<feature type="region of interest" description="Disordered" evidence="6">
    <location>
        <begin position="140"/>
        <end position="160"/>
    </location>
</feature>
<keyword evidence="3 7" id="KW-0812">Transmembrane</keyword>
<dbReference type="PANTHER" id="PTHR30485:SF2">
    <property type="entry name" value="BLL0597 PROTEIN"/>
    <property type="match status" value="1"/>
</dbReference>